<name>B8KT91_9GAMM</name>
<protein>
    <submittedName>
        <fullName evidence="3">Aminoglycoside phosphotransferase</fullName>
    </submittedName>
</protein>
<dbReference type="Proteomes" id="UP000004699">
    <property type="component" value="Unassembled WGS sequence"/>
</dbReference>
<proteinExistence type="inferred from homology"/>
<gene>
    <name evidence="3" type="ORF">NOR51B_1863</name>
</gene>
<dbReference type="InterPro" id="IPR011009">
    <property type="entry name" value="Kinase-like_dom_sf"/>
</dbReference>
<keyword evidence="3" id="KW-0808">Transferase</keyword>
<dbReference type="InterPro" id="IPR002575">
    <property type="entry name" value="Aminoglycoside_PTrfase"/>
</dbReference>
<dbReference type="GO" id="GO:0004413">
    <property type="term" value="F:homoserine kinase activity"/>
    <property type="evidence" value="ECO:0007669"/>
    <property type="project" value="TreeGrafter"/>
</dbReference>
<dbReference type="RefSeq" id="WP_009020660.1">
    <property type="nucleotide sequence ID" value="NZ_DS999411.1"/>
</dbReference>
<dbReference type="HOGENOM" id="CLU_044821_2_0_6"/>
<dbReference type="Pfam" id="PF01636">
    <property type="entry name" value="APH"/>
    <property type="match status" value="1"/>
</dbReference>
<reference evidence="4" key="1">
    <citation type="journal article" date="2013" name="BMC Microbiol.">
        <title>Taxonomy and evolution of bacteriochlorophyll a-containing members of the OM60/NOR5 clade of marine gammaproteobacteria: description of Luminiphilus syltensis gen. nov., sp. nov., reclassification of Haliea rubra as Pseudohaliea rubra gen. nov., comb. nov., and emendation of Chromatocurvus halotolerans.</title>
        <authorList>
            <person name="Spring S."/>
            <person name="Riedel T."/>
            <person name="Sproer C."/>
            <person name="Yan S."/>
            <person name="Harder J."/>
            <person name="Fuchs B.M."/>
        </authorList>
    </citation>
    <scope>NUCLEOTIDE SEQUENCE [LARGE SCALE GENOMIC DNA]</scope>
    <source>
        <strain evidence="4">NOR51-B</strain>
    </source>
</reference>
<sequence>MDEFYQLSPEQQGERLVGLASKACKLWNLSTDDIALIKIRENAVFKVWGLDGTPRALRIHRAGYHSNDGLIEEADWVQYLEASGLPVNAPRPTASGDNFVEIDHPAIPESRQVDVFDWLEGETLAQCEEAGASPEEMAVHYRRLGTLSAQLHNASRTWKRDIPSVRAAWDLDGLFGEQPRWGRFWECPRLTPEQRKLMERGRSELTKALREYSALPASKADFCIIHADLILDNVMVVDGNLVLIDFDDAGNSWPLFDIATSLYFEQGEPHFDHCYQAMLEAYLAVRPEFDAQLAYLPLFMAARATTYVGWVHTRSETETAREQGDEMIDRCCTELERWLSTSAGA</sequence>
<dbReference type="GO" id="GO:0009088">
    <property type="term" value="P:threonine biosynthetic process"/>
    <property type="evidence" value="ECO:0007669"/>
    <property type="project" value="TreeGrafter"/>
</dbReference>
<keyword evidence="4" id="KW-1185">Reference proteome</keyword>
<evidence type="ECO:0000259" key="2">
    <source>
        <dbReference type="Pfam" id="PF01636"/>
    </source>
</evidence>
<feature type="domain" description="Aminoglycoside phosphotransferase" evidence="2">
    <location>
        <begin position="41"/>
        <end position="288"/>
    </location>
</feature>
<evidence type="ECO:0000256" key="1">
    <source>
        <dbReference type="ARBA" id="ARBA00038240"/>
    </source>
</evidence>
<evidence type="ECO:0000313" key="4">
    <source>
        <dbReference type="Proteomes" id="UP000004699"/>
    </source>
</evidence>
<dbReference type="EMBL" id="DS999411">
    <property type="protein sequence ID" value="EED35915.1"/>
    <property type="molecule type" value="Genomic_DNA"/>
</dbReference>
<dbReference type="PANTHER" id="PTHR21064:SF6">
    <property type="entry name" value="AMINOGLYCOSIDE PHOSPHOTRANSFERASE DOMAIN-CONTAINING PROTEIN"/>
    <property type="match status" value="1"/>
</dbReference>
<evidence type="ECO:0000313" key="3">
    <source>
        <dbReference type="EMBL" id="EED35915.1"/>
    </source>
</evidence>
<dbReference type="SUPFAM" id="SSF56112">
    <property type="entry name" value="Protein kinase-like (PK-like)"/>
    <property type="match status" value="1"/>
</dbReference>
<dbReference type="PANTHER" id="PTHR21064">
    <property type="entry name" value="AMINOGLYCOSIDE PHOSPHOTRANSFERASE DOMAIN-CONTAINING PROTEIN-RELATED"/>
    <property type="match status" value="1"/>
</dbReference>
<organism evidence="3 4">
    <name type="scientific">Luminiphilus syltensis NOR5-1B</name>
    <dbReference type="NCBI Taxonomy" id="565045"/>
    <lineage>
        <taxon>Bacteria</taxon>
        <taxon>Pseudomonadati</taxon>
        <taxon>Pseudomonadota</taxon>
        <taxon>Gammaproteobacteria</taxon>
        <taxon>Cellvibrionales</taxon>
        <taxon>Halieaceae</taxon>
        <taxon>Luminiphilus</taxon>
    </lineage>
</organism>
<dbReference type="Gene3D" id="3.90.1200.10">
    <property type="match status" value="1"/>
</dbReference>
<dbReference type="STRING" id="565045.NOR51B_1863"/>
<dbReference type="InterPro" id="IPR050249">
    <property type="entry name" value="Pseudomonas-type_ThrB"/>
</dbReference>
<accession>B8KT91</accession>
<dbReference type="eggNOG" id="COG2334">
    <property type="taxonomic scope" value="Bacteria"/>
</dbReference>
<comment type="similarity">
    <text evidence="1">Belongs to the pseudomonas-type ThrB family.</text>
</comment>
<dbReference type="AlphaFoldDB" id="B8KT91"/>